<evidence type="ECO:0000313" key="1">
    <source>
        <dbReference type="EMBL" id="KHG27837.1"/>
    </source>
</evidence>
<dbReference type="AlphaFoldDB" id="A0A0B0PSQ3"/>
<gene>
    <name evidence="1" type="ORF">F383_34099</name>
</gene>
<proteinExistence type="predicted"/>
<dbReference type="Proteomes" id="UP000032142">
    <property type="component" value="Unassembled WGS sequence"/>
</dbReference>
<dbReference type="EMBL" id="KN442581">
    <property type="protein sequence ID" value="KHG27837.1"/>
    <property type="molecule type" value="Genomic_DNA"/>
</dbReference>
<reference evidence="2" key="1">
    <citation type="submission" date="2014-09" db="EMBL/GenBank/DDBJ databases">
        <authorList>
            <person name="Mudge J."/>
            <person name="Ramaraj T."/>
            <person name="Lindquist I.E."/>
            <person name="Bharti A.K."/>
            <person name="Sundararajan A."/>
            <person name="Cameron C.T."/>
            <person name="Woodward J.E."/>
            <person name="May G.D."/>
            <person name="Brubaker C."/>
            <person name="Broadhvest J."/>
            <person name="Wilkins T.A."/>
        </authorList>
    </citation>
    <scope>NUCLEOTIDE SEQUENCE</scope>
    <source>
        <strain evidence="2">cv. AKA8401</strain>
    </source>
</reference>
<sequence>MARFRSVEKWQYRRSRSWKPCVGTTSGIDLLLL</sequence>
<evidence type="ECO:0000313" key="2">
    <source>
        <dbReference type="Proteomes" id="UP000032142"/>
    </source>
</evidence>
<keyword evidence="2" id="KW-1185">Reference proteome</keyword>
<protein>
    <submittedName>
        <fullName evidence="1">Uncharacterized protein</fullName>
    </submittedName>
</protein>
<accession>A0A0B0PSQ3</accession>
<name>A0A0B0PSQ3_GOSAR</name>
<organism evidence="1 2">
    <name type="scientific">Gossypium arboreum</name>
    <name type="common">Tree cotton</name>
    <name type="synonym">Gossypium nanking</name>
    <dbReference type="NCBI Taxonomy" id="29729"/>
    <lineage>
        <taxon>Eukaryota</taxon>
        <taxon>Viridiplantae</taxon>
        <taxon>Streptophyta</taxon>
        <taxon>Embryophyta</taxon>
        <taxon>Tracheophyta</taxon>
        <taxon>Spermatophyta</taxon>
        <taxon>Magnoliopsida</taxon>
        <taxon>eudicotyledons</taxon>
        <taxon>Gunneridae</taxon>
        <taxon>Pentapetalae</taxon>
        <taxon>rosids</taxon>
        <taxon>malvids</taxon>
        <taxon>Malvales</taxon>
        <taxon>Malvaceae</taxon>
        <taxon>Malvoideae</taxon>
        <taxon>Gossypium</taxon>
    </lineage>
</organism>